<proteinExistence type="predicted"/>
<dbReference type="Proteomes" id="UP000015454">
    <property type="component" value="Unassembled WGS sequence"/>
</dbReference>
<sequence length="47" mass="5861">MRRFYFCDLLRNELDEFNERNYGNTLESKEEDRLSSILIDKYSFELF</sequence>
<accession>T0F5M7</accession>
<dbReference type="EMBL" id="AHMO02000007">
    <property type="protein sequence ID" value="EQA46420.1"/>
    <property type="molecule type" value="Genomic_DNA"/>
</dbReference>
<reference evidence="1" key="1">
    <citation type="submission" date="2013-05" db="EMBL/GenBank/DDBJ databases">
        <authorList>
            <person name="Harkins D.M."/>
            <person name="Durkin A.S."/>
            <person name="Brinkac L.M."/>
            <person name="Haft D.H."/>
            <person name="Selengut J.D."/>
            <person name="Sanka R."/>
            <person name="DePew J."/>
            <person name="Purushe J."/>
            <person name="Hartskeerl R.A."/>
            <person name="Ahmed A."/>
            <person name="van der Linden H."/>
            <person name="Goris M.G.A."/>
            <person name="Vinetz J.M."/>
            <person name="Sutton G.G."/>
            <person name="Nierman W.C."/>
            <person name="Fouts D.E."/>
        </authorList>
    </citation>
    <scope>NUCLEOTIDE SEQUENCE [LARGE SCALE GENOMIC DNA]</scope>
    <source>
        <strain evidence="1">5399</strain>
    </source>
</reference>
<evidence type="ECO:0000313" key="2">
    <source>
        <dbReference type="Proteomes" id="UP000015454"/>
    </source>
</evidence>
<dbReference type="AlphaFoldDB" id="T0F5M7"/>
<gene>
    <name evidence="1" type="ORF">LEP1GSC050_0275</name>
</gene>
<keyword evidence="2" id="KW-1185">Reference proteome</keyword>
<organism evidence="1 2">
    <name type="scientific">Leptospira broomii serovar Hurstbridge str. 5399</name>
    <dbReference type="NCBI Taxonomy" id="1049789"/>
    <lineage>
        <taxon>Bacteria</taxon>
        <taxon>Pseudomonadati</taxon>
        <taxon>Spirochaetota</taxon>
        <taxon>Spirochaetia</taxon>
        <taxon>Leptospirales</taxon>
        <taxon>Leptospiraceae</taxon>
        <taxon>Leptospira</taxon>
    </lineage>
</organism>
<evidence type="ECO:0000313" key="1">
    <source>
        <dbReference type="EMBL" id="EQA46420.1"/>
    </source>
</evidence>
<protein>
    <submittedName>
        <fullName evidence="1">Uncharacterized protein</fullName>
    </submittedName>
</protein>
<comment type="caution">
    <text evidence="1">The sequence shown here is derived from an EMBL/GenBank/DDBJ whole genome shotgun (WGS) entry which is preliminary data.</text>
</comment>
<name>T0F5M7_9LEPT</name>